<dbReference type="GO" id="GO:0008422">
    <property type="term" value="F:beta-glucosidase activity"/>
    <property type="evidence" value="ECO:0007669"/>
    <property type="project" value="TreeGrafter"/>
</dbReference>
<keyword evidence="3" id="KW-0378">Hydrolase</keyword>
<evidence type="ECO:0000256" key="2">
    <source>
        <dbReference type="ARBA" id="ARBA00022729"/>
    </source>
</evidence>
<keyword evidence="2 6" id="KW-0732">Signal</keyword>
<evidence type="ECO:0000313" key="8">
    <source>
        <dbReference type="Proteomes" id="UP001417504"/>
    </source>
</evidence>
<evidence type="ECO:0000256" key="1">
    <source>
        <dbReference type="ARBA" id="ARBA00010838"/>
    </source>
</evidence>
<keyword evidence="4" id="KW-0325">Glycoprotein</keyword>
<dbReference type="Gene3D" id="3.20.20.80">
    <property type="entry name" value="Glycosidases"/>
    <property type="match status" value="1"/>
</dbReference>
<dbReference type="PANTHER" id="PTHR10353">
    <property type="entry name" value="GLYCOSYL HYDROLASE"/>
    <property type="match status" value="1"/>
</dbReference>
<accession>A0AAP0PAG7</accession>
<evidence type="ECO:0000256" key="3">
    <source>
        <dbReference type="ARBA" id="ARBA00022801"/>
    </source>
</evidence>
<dbReference type="InterPro" id="IPR017853">
    <property type="entry name" value="GH"/>
</dbReference>
<dbReference type="Pfam" id="PF00232">
    <property type="entry name" value="Glyco_hydro_1"/>
    <property type="match status" value="1"/>
</dbReference>
<comment type="similarity">
    <text evidence="1 5">Belongs to the glycosyl hydrolase 1 family.</text>
</comment>
<keyword evidence="8" id="KW-1185">Reference proteome</keyword>
<protein>
    <recommendedName>
        <fullName evidence="9">Beta-glucosidase</fullName>
    </recommendedName>
</protein>
<dbReference type="InterPro" id="IPR001360">
    <property type="entry name" value="Glyco_hydro_1"/>
</dbReference>
<evidence type="ECO:0000313" key="7">
    <source>
        <dbReference type="EMBL" id="KAK9136882.1"/>
    </source>
</evidence>
<sequence length="522" mass="58690">MLTHVNLCTLLCLPPLISIHSKCSAQNTQNFNRDDFPSDFIFGAGTSAYQVEGAVDEDGRSPSIWDIFTHQGKMPDKSTADVAADGYHKYKEDVKLMSDMGLEGYRFSISWSRLLPNGRGAINPQGLKYYNNLIDELVYNGIQPHATVYHLDLPQILEDEYMGWINPKIIDDFTAFADVCFREFGDRVSHWTTINEPNVMAIGGYDQGIWPPQRCSPNTPGINCNTGNSSVEPYTVMHHVLLAHASAAKLYRDKYQEKQKGLIGLNLYAFSCAPMTNLIADAEATKRAMDFFTGWEIDPLMFGDYPEAMKKTVGSRMPSFTANESKLIKGSADFIGINHYVTLYVFDSPSKPTGIVDFNSDLGVQFSVFKNGASLNSPLPPSIPFNPSGLQRFLEYFKDYYGNPPIYVQENGYGSPYNENLNDTARIDYLTGYIGSTLNAIRNGTNVRGYLAWSFLDVFELLSGYKTRYGFIHVDFEDKELRRQPKLSALWFSNFLKGKGKNKKLMSNEIDGSYVENLHSSQ</sequence>
<dbReference type="PROSITE" id="PS00653">
    <property type="entry name" value="GLYCOSYL_HYDROL_F1_2"/>
    <property type="match status" value="1"/>
</dbReference>
<dbReference type="FunFam" id="3.20.20.80:FF:000069">
    <property type="entry name" value="Beta-glucosidase 1"/>
    <property type="match status" value="1"/>
</dbReference>
<dbReference type="EMBL" id="JBBNAE010000003">
    <property type="protein sequence ID" value="KAK9136882.1"/>
    <property type="molecule type" value="Genomic_DNA"/>
</dbReference>
<gene>
    <name evidence="7" type="ORF">Sjap_007476</name>
</gene>
<dbReference type="InterPro" id="IPR033132">
    <property type="entry name" value="GH_1_N_CS"/>
</dbReference>
<feature type="chain" id="PRO_5042936516" description="Beta-glucosidase" evidence="6">
    <location>
        <begin position="26"/>
        <end position="522"/>
    </location>
</feature>
<proteinExistence type="inferred from homology"/>
<evidence type="ECO:0008006" key="9">
    <source>
        <dbReference type="Google" id="ProtNLM"/>
    </source>
</evidence>
<evidence type="ECO:0000256" key="4">
    <source>
        <dbReference type="ARBA" id="ARBA00023180"/>
    </source>
</evidence>
<evidence type="ECO:0000256" key="6">
    <source>
        <dbReference type="SAM" id="SignalP"/>
    </source>
</evidence>
<dbReference type="GO" id="GO:0005975">
    <property type="term" value="P:carbohydrate metabolic process"/>
    <property type="evidence" value="ECO:0007669"/>
    <property type="project" value="InterPro"/>
</dbReference>
<dbReference type="Proteomes" id="UP001417504">
    <property type="component" value="Unassembled WGS sequence"/>
</dbReference>
<feature type="signal peptide" evidence="6">
    <location>
        <begin position="1"/>
        <end position="25"/>
    </location>
</feature>
<dbReference type="SUPFAM" id="SSF51445">
    <property type="entry name" value="(Trans)glycosidases"/>
    <property type="match status" value="1"/>
</dbReference>
<organism evidence="7 8">
    <name type="scientific">Stephania japonica</name>
    <dbReference type="NCBI Taxonomy" id="461633"/>
    <lineage>
        <taxon>Eukaryota</taxon>
        <taxon>Viridiplantae</taxon>
        <taxon>Streptophyta</taxon>
        <taxon>Embryophyta</taxon>
        <taxon>Tracheophyta</taxon>
        <taxon>Spermatophyta</taxon>
        <taxon>Magnoliopsida</taxon>
        <taxon>Ranunculales</taxon>
        <taxon>Menispermaceae</taxon>
        <taxon>Menispermoideae</taxon>
        <taxon>Cissampelideae</taxon>
        <taxon>Stephania</taxon>
    </lineage>
</organism>
<dbReference type="PRINTS" id="PR00131">
    <property type="entry name" value="GLHYDRLASE1"/>
</dbReference>
<name>A0AAP0PAG7_9MAGN</name>
<comment type="caution">
    <text evidence="7">The sequence shown here is derived from an EMBL/GenBank/DDBJ whole genome shotgun (WGS) entry which is preliminary data.</text>
</comment>
<dbReference type="PANTHER" id="PTHR10353:SF29">
    <property type="entry name" value="BETA-GLUCOSIDASE 11"/>
    <property type="match status" value="1"/>
</dbReference>
<reference evidence="7 8" key="1">
    <citation type="submission" date="2024-01" db="EMBL/GenBank/DDBJ databases">
        <title>Genome assemblies of Stephania.</title>
        <authorList>
            <person name="Yang L."/>
        </authorList>
    </citation>
    <scope>NUCLEOTIDE SEQUENCE [LARGE SCALE GENOMIC DNA]</scope>
    <source>
        <strain evidence="7">QJT</strain>
        <tissue evidence="7">Leaf</tissue>
    </source>
</reference>
<dbReference type="AlphaFoldDB" id="A0AAP0PAG7"/>
<evidence type="ECO:0000256" key="5">
    <source>
        <dbReference type="RuleBase" id="RU003690"/>
    </source>
</evidence>